<protein>
    <submittedName>
        <fullName evidence="1">Uncharacterized protein</fullName>
    </submittedName>
</protein>
<organism evidence="1">
    <name type="scientific">hydrothermal vent metagenome</name>
    <dbReference type="NCBI Taxonomy" id="652676"/>
    <lineage>
        <taxon>unclassified sequences</taxon>
        <taxon>metagenomes</taxon>
        <taxon>ecological metagenomes</taxon>
    </lineage>
</organism>
<reference evidence="1" key="1">
    <citation type="submission" date="2018-06" db="EMBL/GenBank/DDBJ databases">
        <authorList>
            <person name="Zhirakovskaya E."/>
        </authorList>
    </citation>
    <scope>NUCLEOTIDE SEQUENCE</scope>
</reference>
<feature type="non-terminal residue" evidence="1">
    <location>
        <position position="1"/>
    </location>
</feature>
<dbReference type="EMBL" id="UOFJ01000344">
    <property type="protein sequence ID" value="VAW68527.1"/>
    <property type="molecule type" value="Genomic_DNA"/>
</dbReference>
<dbReference type="AlphaFoldDB" id="A0A3B0XYZ2"/>
<gene>
    <name evidence="1" type="ORF">MNBD_GAMMA10-3218</name>
</gene>
<name>A0A3B0XYZ2_9ZZZZ</name>
<sequence>ATENPAIEKKSVEVSSLPAGHVPVSAQQNAFSNTLNGEVLDTFDASTFTYVQVKTGSGDIWAAGPTTTIKKGDKVSFGGQTPMENFHSTSLNRTFKMIYFANSFAVNQ</sequence>
<evidence type="ECO:0000313" key="1">
    <source>
        <dbReference type="EMBL" id="VAW68527.1"/>
    </source>
</evidence>
<proteinExistence type="predicted"/>
<accession>A0A3B0XYZ2</accession>